<dbReference type="Gene3D" id="3.40.50.720">
    <property type="entry name" value="NAD(P)-binding Rossmann-like Domain"/>
    <property type="match status" value="1"/>
</dbReference>
<comment type="similarity">
    <text evidence="1">Belongs to the zinc-containing alcohol dehydrogenase family.</text>
</comment>
<dbReference type="InterPro" id="IPR020843">
    <property type="entry name" value="ER"/>
</dbReference>
<dbReference type="SMART" id="SM00829">
    <property type="entry name" value="PKS_ER"/>
    <property type="match status" value="1"/>
</dbReference>
<dbReference type="InterPro" id="IPR011032">
    <property type="entry name" value="GroES-like_sf"/>
</dbReference>
<evidence type="ECO:0000256" key="2">
    <source>
        <dbReference type="ARBA" id="ARBA00023002"/>
    </source>
</evidence>
<dbReference type="InterPro" id="IPR036291">
    <property type="entry name" value="NAD(P)-bd_dom_sf"/>
</dbReference>
<accession>A0A0B7K692</accession>
<dbReference type="SUPFAM" id="SSF50129">
    <property type="entry name" value="GroES-like"/>
    <property type="match status" value="1"/>
</dbReference>
<dbReference type="Gene3D" id="3.90.180.10">
    <property type="entry name" value="Medium-chain alcohol dehydrogenases, catalytic domain"/>
    <property type="match status" value="1"/>
</dbReference>
<dbReference type="InterPro" id="IPR047122">
    <property type="entry name" value="Trans-enoyl_RdTase-like"/>
</dbReference>
<organism evidence="4">
    <name type="scientific">Bionectria ochroleuca</name>
    <name type="common">Gliocladium roseum</name>
    <dbReference type="NCBI Taxonomy" id="29856"/>
    <lineage>
        <taxon>Eukaryota</taxon>
        <taxon>Fungi</taxon>
        <taxon>Dikarya</taxon>
        <taxon>Ascomycota</taxon>
        <taxon>Pezizomycotina</taxon>
        <taxon>Sordariomycetes</taxon>
        <taxon>Hypocreomycetidae</taxon>
        <taxon>Hypocreales</taxon>
        <taxon>Bionectriaceae</taxon>
        <taxon>Clonostachys</taxon>
    </lineage>
</organism>
<dbReference type="Pfam" id="PF08240">
    <property type="entry name" value="ADH_N"/>
    <property type="match status" value="1"/>
</dbReference>
<evidence type="ECO:0000259" key="3">
    <source>
        <dbReference type="SMART" id="SM00829"/>
    </source>
</evidence>
<reference evidence="4" key="1">
    <citation type="submission" date="2015-01" db="EMBL/GenBank/DDBJ databases">
        <authorList>
            <person name="Durling Mikael"/>
        </authorList>
    </citation>
    <scope>NUCLEOTIDE SEQUENCE</scope>
</reference>
<sequence length="354" mass="37640">MPVSSSFKAALLANKGEEPYVAERSLAPLNSGEIAVKITATAINPVDWKIRDYGFFIKEWPTILGTDGAGEVVALGPDTSRFAIGDRVFFQGILGNKDFSTFQQYARIPEALVAKTPKNTTDEEAAGISVTTVCGVVGFYDKTGQGLPAPWDEGGDKVGKGKAAVVLGGSSSVGQYAIQLARLSGFDRIITNSSPAHHEFLKKLGAHVVLDRSKSAVEDFAEAIGEVPLEFVFDAISELETQILGVKILQAKNVSNAQLITVTAIQEEAQKLGQSKEPKVLIKNVLGLGSSPDLRYLSEPLVKALGDEDGWLAKGLFIPNRPSVVPGGLAKLQEALDKVKGGVSGQKIIINPQE</sequence>
<proteinExistence type="inferred from homology"/>
<dbReference type="AlphaFoldDB" id="A0A0B7K692"/>
<gene>
    <name evidence="4" type="ORF">BN869_000006233_1</name>
</gene>
<dbReference type="PANTHER" id="PTHR45348">
    <property type="entry name" value="HYPOTHETICAL OXIDOREDUCTASE (EUROFUNG)"/>
    <property type="match status" value="1"/>
</dbReference>
<keyword evidence="2" id="KW-0560">Oxidoreductase</keyword>
<evidence type="ECO:0000313" key="4">
    <source>
        <dbReference type="EMBL" id="CEO50176.1"/>
    </source>
</evidence>
<dbReference type="InterPro" id="IPR013149">
    <property type="entry name" value="ADH-like_C"/>
</dbReference>
<protein>
    <recommendedName>
        <fullName evidence="3">Enoyl reductase (ER) domain-containing protein</fullName>
    </recommendedName>
</protein>
<dbReference type="EMBL" id="CDPU01000017">
    <property type="protein sequence ID" value="CEO50176.1"/>
    <property type="molecule type" value="Genomic_DNA"/>
</dbReference>
<name>A0A0B7K692_BIOOC</name>
<feature type="domain" description="Enoyl reductase (ER)" evidence="3">
    <location>
        <begin position="16"/>
        <end position="350"/>
    </location>
</feature>
<dbReference type="PANTHER" id="PTHR45348:SF2">
    <property type="entry name" value="ZINC-TYPE ALCOHOL DEHYDROGENASE-LIKE PROTEIN C2E1P3.01"/>
    <property type="match status" value="1"/>
</dbReference>
<evidence type="ECO:0000256" key="1">
    <source>
        <dbReference type="ARBA" id="ARBA00008072"/>
    </source>
</evidence>
<dbReference type="Pfam" id="PF00107">
    <property type="entry name" value="ADH_zinc_N"/>
    <property type="match status" value="1"/>
</dbReference>
<dbReference type="SUPFAM" id="SSF51735">
    <property type="entry name" value="NAD(P)-binding Rossmann-fold domains"/>
    <property type="match status" value="1"/>
</dbReference>
<dbReference type="GO" id="GO:0016651">
    <property type="term" value="F:oxidoreductase activity, acting on NAD(P)H"/>
    <property type="evidence" value="ECO:0007669"/>
    <property type="project" value="InterPro"/>
</dbReference>
<dbReference type="InterPro" id="IPR013154">
    <property type="entry name" value="ADH-like_N"/>
</dbReference>
<dbReference type="CDD" id="cd08249">
    <property type="entry name" value="enoyl_reductase_like"/>
    <property type="match status" value="1"/>
</dbReference>